<feature type="compositionally biased region" description="Low complexity" evidence="1">
    <location>
        <begin position="94"/>
        <end position="105"/>
    </location>
</feature>
<feature type="compositionally biased region" description="Basic residues" evidence="1">
    <location>
        <begin position="119"/>
        <end position="136"/>
    </location>
</feature>
<dbReference type="EMBL" id="CM008049">
    <property type="protein sequence ID" value="PVH48256.1"/>
    <property type="molecule type" value="Genomic_DNA"/>
</dbReference>
<dbReference type="Gramene" id="PVH48256">
    <property type="protein sequence ID" value="PVH48256"/>
    <property type="gene ID" value="PAHAL_4G290800"/>
</dbReference>
<reference evidence="2" key="1">
    <citation type="submission" date="2018-04" db="EMBL/GenBank/DDBJ databases">
        <title>WGS assembly of Panicum hallii.</title>
        <authorList>
            <person name="Lovell J."/>
            <person name="Jenkins J."/>
            <person name="Lowry D."/>
            <person name="Mamidi S."/>
            <person name="Sreedasyam A."/>
            <person name="Weng X."/>
            <person name="Barry K."/>
            <person name="Bonette J."/>
            <person name="Campitelli B."/>
            <person name="Daum C."/>
            <person name="Gordon S."/>
            <person name="Gould B."/>
            <person name="Lipzen A."/>
            <person name="Macqueen A."/>
            <person name="Palacio-Mejia J."/>
            <person name="Plott C."/>
            <person name="Shakirov E."/>
            <person name="Shu S."/>
            <person name="Yoshinaga Y."/>
            <person name="Zane M."/>
            <person name="Rokhsar D."/>
            <person name="Grimwood J."/>
            <person name="Schmutz J."/>
            <person name="Juenger T."/>
        </authorList>
    </citation>
    <scope>NUCLEOTIDE SEQUENCE [LARGE SCALE GENOMIC DNA]</scope>
    <source>
        <strain evidence="2">FIL2</strain>
    </source>
</reference>
<dbReference type="Gramene" id="PVH48257">
    <property type="protein sequence ID" value="PVH48257"/>
    <property type="gene ID" value="PAHAL_4G290800"/>
</dbReference>
<organism evidence="2">
    <name type="scientific">Panicum hallii</name>
    <dbReference type="NCBI Taxonomy" id="206008"/>
    <lineage>
        <taxon>Eukaryota</taxon>
        <taxon>Viridiplantae</taxon>
        <taxon>Streptophyta</taxon>
        <taxon>Embryophyta</taxon>
        <taxon>Tracheophyta</taxon>
        <taxon>Spermatophyta</taxon>
        <taxon>Magnoliopsida</taxon>
        <taxon>Liliopsida</taxon>
        <taxon>Poales</taxon>
        <taxon>Poaceae</taxon>
        <taxon>PACMAD clade</taxon>
        <taxon>Panicoideae</taxon>
        <taxon>Panicodae</taxon>
        <taxon>Paniceae</taxon>
        <taxon>Panicinae</taxon>
        <taxon>Panicum</taxon>
        <taxon>Panicum sect. Panicum</taxon>
    </lineage>
</organism>
<dbReference type="EMBL" id="CM008049">
    <property type="protein sequence ID" value="PVH48257.1"/>
    <property type="molecule type" value="Genomic_DNA"/>
</dbReference>
<name>A0A2T8JEC5_9POAL</name>
<feature type="region of interest" description="Disordered" evidence="1">
    <location>
        <begin position="270"/>
        <end position="307"/>
    </location>
</feature>
<feature type="compositionally biased region" description="Low complexity" evidence="1">
    <location>
        <begin position="199"/>
        <end position="214"/>
    </location>
</feature>
<dbReference type="Proteomes" id="UP000243499">
    <property type="component" value="Chromosome 4"/>
</dbReference>
<feature type="region of interest" description="Disordered" evidence="1">
    <location>
        <begin position="84"/>
        <end position="214"/>
    </location>
</feature>
<feature type="compositionally biased region" description="Low complexity" evidence="1">
    <location>
        <begin position="155"/>
        <end position="170"/>
    </location>
</feature>
<proteinExistence type="predicted"/>
<dbReference type="Gramene" id="PVH48255">
    <property type="protein sequence ID" value="PVH48255"/>
    <property type="gene ID" value="PAHAL_4G290800"/>
</dbReference>
<dbReference type="AlphaFoldDB" id="A0A2T8JEC5"/>
<dbReference type="EMBL" id="CM008049">
    <property type="protein sequence ID" value="PVH48255.1"/>
    <property type="molecule type" value="Genomic_DNA"/>
</dbReference>
<accession>A0A2T8JEC5</accession>
<evidence type="ECO:0000256" key="1">
    <source>
        <dbReference type="SAM" id="MobiDB-lite"/>
    </source>
</evidence>
<gene>
    <name evidence="2" type="ORF">PAHAL_4G290800</name>
</gene>
<protein>
    <submittedName>
        <fullName evidence="2">Uncharacterized protein</fullName>
    </submittedName>
</protein>
<evidence type="ECO:0000313" key="2">
    <source>
        <dbReference type="EMBL" id="PVH48256.1"/>
    </source>
</evidence>
<sequence>MKPYYRVTMRRAQLAEIVNCRAKVKSNLLRIHTIEHCRMPHGRPFLEPILAHRPLQAYKSHSPTPAGSATTTSRAAATTTVCSCAPRGSKPSHANAAPPTAKAGASLQTSRSPPTGHHGERRFRRGLRRPVRRARRPRDLQLPRPPAGCGYRAMGASPAARRQRARALGAAGRGGVAPHRRRAHLPPPEPRRRPRGRQADAGGRQLRPVRVGGRPPPLLLRAAGWWGGSRRASSRARSGGAARVARCGDGDVLLGDDAYHSCARPRRRRRRRWRRRWSGARGGPGARAHPHQHRARSGGGARLPHRNGSWRQVLKPSWARATTTGYGQYSLWGYPGIAIFRAEFDYISIVNLVMCSYFQMNVVLNMVLVMVVICDYGSRVRGDPLSLLVYSEQTLLCHHLMHLMCEYFGAIFNLVLVLIDHLV</sequence>